<accession>A0A382R361</accession>
<feature type="non-terminal residue" evidence="3">
    <location>
        <position position="236"/>
    </location>
</feature>
<dbReference type="InterPro" id="IPR038180">
    <property type="entry name" value="FlgT_N_sf"/>
</dbReference>
<dbReference type="Pfam" id="PF16548">
    <property type="entry name" value="FlgT_N"/>
    <property type="match status" value="1"/>
</dbReference>
<keyword evidence="1" id="KW-0472">Membrane</keyword>
<feature type="domain" description="Flagellar assembly protein T N-terminal" evidence="2">
    <location>
        <begin position="33"/>
        <end position="121"/>
    </location>
</feature>
<sequence length="236" mass="26103">MNTTHSKGLKKILSFFSVILILQLNPVLLFSKTLEVTGSATIYSGNAGSAKNQALKNALRQAVEQGVGVFIDSNTLSQNYEVVKDEILSTSEGFVSSYDIVREGTTSGGTVYEVTLKVEVQEGRIKDKLSALRILHQKMGNKRLMLIYQSSDPHAVPRDNGAVLTTLGVVRDEFSRKGFRMFNELVMKEVYRAIEQEAIVDRPVDSLIAMALDQRAEILVRMEMIGGKRDKKGGAF</sequence>
<reference evidence="3" key="1">
    <citation type="submission" date="2018-05" db="EMBL/GenBank/DDBJ databases">
        <authorList>
            <person name="Lanie J.A."/>
            <person name="Ng W.-L."/>
            <person name="Kazmierczak K.M."/>
            <person name="Andrzejewski T.M."/>
            <person name="Davidsen T.M."/>
            <person name="Wayne K.J."/>
            <person name="Tettelin H."/>
            <person name="Glass J.I."/>
            <person name="Rusch D."/>
            <person name="Podicherti R."/>
            <person name="Tsui H.-C.T."/>
            <person name="Winkler M.E."/>
        </authorList>
    </citation>
    <scope>NUCLEOTIDE SEQUENCE</scope>
</reference>
<evidence type="ECO:0000313" key="3">
    <source>
        <dbReference type="EMBL" id="SVC92184.1"/>
    </source>
</evidence>
<dbReference type="Gene3D" id="3.30.1660.40">
    <property type="entry name" value="FlgT, N-terminal domain"/>
    <property type="match status" value="1"/>
</dbReference>
<proteinExistence type="predicted"/>
<dbReference type="EMBL" id="UINC01118806">
    <property type="protein sequence ID" value="SVC92184.1"/>
    <property type="molecule type" value="Genomic_DNA"/>
</dbReference>
<keyword evidence="1" id="KW-0812">Transmembrane</keyword>
<protein>
    <recommendedName>
        <fullName evidence="2">Flagellar assembly protein T N-terminal domain-containing protein</fullName>
    </recommendedName>
</protein>
<keyword evidence="1" id="KW-1133">Transmembrane helix</keyword>
<evidence type="ECO:0000259" key="2">
    <source>
        <dbReference type="Pfam" id="PF16548"/>
    </source>
</evidence>
<gene>
    <name evidence="3" type="ORF">METZ01_LOCUS345038</name>
</gene>
<organism evidence="3">
    <name type="scientific">marine metagenome</name>
    <dbReference type="NCBI Taxonomy" id="408172"/>
    <lineage>
        <taxon>unclassified sequences</taxon>
        <taxon>metagenomes</taxon>
        <taxon>ecological metagenomes</taxon>
    </lineage>
</organism>
<dbReference type="InterPro" id="IPR032370">
    <property type="entry name" value="FlgT_N"/>
</dbReference>
<evidence type="ECO:0000256" key="1">
    <source>
        <dbReference type="SAM" id="Phobius"/>
    </source>
</evidence>
<dbReference type="AlphaFoldDB" id="A0A382R361"/>
<feature type="transmembrane region" description="Helical" evidence="1">
    <location>
        <begin position="12"/>
        <end position="31"/>
    </location>
</feature>
<name>A0A382R361_9ZZZZ</name>